<dbReference type="NCBIfam" id="TIGR04274">
    <property type="entry name" value="hypoxanDNAglyco"/>
    <property type="match status" value="1"/>
</dbReference>
<dbReference type="Pfam" id="PF03167">
    <property type="entry name" value="UDG"/>
    <property type="match status" value="1"/>
</dbReference>
<dbReference type="InterPro" id="IPR036895">
    <property type="entry name" value="Uracil-DNA_glycosylase-like_sf"/>
</dbReference>
<dbReference type="InterPro" id="IPR005122">
    <property type="entry name" value="Uracil-DNA_glycosylase-like"/>
</dbReference>
<dbReference type="GO" id="GO:0033958">
    <property type="term" value="F:DNA-deoxyinosine glycosylase activity"/>
    <property type="evidence" value="ECO:0007669"/>
    <property type="project" value="UniProtKB-EC"/>
</dbReference>
<dbReference type="Proteomes" id="UP000306585">
    <property type="component" value="Unassembled WGS sequence"/>
</dbReference>
<proteinExistence type="predicted"/>
<dbReference type="SUPFAM" id="SSF52141">
    <property type="entry name" value="Uracil-DNA glycosylase-like"/>
    <property type="match status" value="1"/>
</dbReference>
<name>A0A5R9GMQ6_9PROT</name>
<gene>
    <name evidence="2" type="ORF">FEF65_07790</name>
</gene>
<feature type="domain" description="Uracil-DNA glycosylase-like" evidence="1">
    <location>
        <begin position="7"/>
        <end position="165"/>
    </location>
</feature>
<organism evidence="2 3">
    <name type="scientific">Mariprofundus erugo</name>
    <dbReference type="NCBI Taxonomy" id="2528639"/>
    <lineage>
        <taxon>Bacteria</taxon>
        <taxon>Pseudomonadati</taxon>
        <taxon>Pseudomonadota</taxon>
        <taxon>Candidatius Mariprofundia</taxon>
        <taxon>Mariprofundales</taxon>
        <taxon>Mariprofundaceae</taxon>
        <taxon>Mariprofundus</taxon>
    </lineage>
</organism>
<evidence type="ECO:0000259" key="1">
    <source>
        <dbReference type="SMART" id="SM00986"/>
    </source>
</evidence>
<keyword evidence="2" id="KW-0378">Hydrolase</keyword>
<dbReference type="AlphaFoldDB" id="A0A5R9GMQ6"/>
<dbReference type="EMBL" id="VBRY01000006">
    <property type="protein sequence ID" value="TLS67320.1"/>
    <property type="molecule type" value="Genomic_DNA"/>
</dbReference>
<keyword evidence="2" id="KW-0326">Glycosidase</keyword>
<evidence type="ECO:0000313" key="2">
    <source>
        <dbReference type="EMBL" id="TLS67320.1"/>
    </source>
</evidence>
<reference evidence="2 3" key="1">
    <citation type="journal article" date="2019" name="Appl. Environ. Microbiol.">
        <title>Environmental Evidence and Genomic Insight of Iron-oxidizing Bacteria Preference Towards More Corrosion Resistant Stainless Steel at Higher Salinities.</title>
        <authorList>
            <person name="Garrison C.E."/>
            <person name="Price K.A."/>
            <person name="Field E.K."/>
        </authorList>
    </citation>
    <scope>NUCLEOTIDE SEQUENCE [LARGE SCALE GENOMIC DNA]</scope>
    <source>
        <strain evidence="2 3">P3</strain>
    </source>
</reference>
<dbReference type="InterPro" id="IPR026353">
    <property type="entry name" value="Hypoxan-DNA_Glyclase"/>
</dbReference>
<keyword evidence="3" id="KW-1185">Reference proteome</keyword>
<dbReference type="RefSeq" id="WP_138239236.1">
    <property type="nucleotide sequence ID" value="NZ_VBRY01000006.1"/>
</dbReference>
<dbReference type="EC" id="3.2.2.15" evidence="2"/>
<accession>A0A5R9GMQ6</accession>
<protein>
    <submittedName>
        <fullName evidence="2">DNA-deoxyinosine glycosylase</fullName>
        <ecNumber evidence="2">3.2.2.15</ecNumber>
    </submittedName>
</protein>
<comment type="caution">
    <text evidence="2">The sequence shown here is derived from an EMBL/GenBank/DDBJ whole genome shotgun (WGS) entry which is preliminary data.</text>
</comment>
<dbReference type="SMART" id="SM00986">
    <property type="entry name" value="UDG"/>
    <property type="match status" value="1"/>
</dbReference>
<dbReference type="CDD" id="cd10032">
    <property type="entry name" value="UDG-F6_HDG"/>
    <property type="match status" value="1"/>
</dbReference>
<dbReference type="SMART" id="SM00987">
    <property type="entry name" value="UreE_C"/>
    <property type="match status" value="1"/>
</dbReference>
<dbReference type="Gene3D" id="3.40.470.10">
    <property type="entry name" value="Uracil-DNA glycosylase-like domain"/>
    <property type="match status" value="1"/>
</dbReference>
<sequence>MLETGFPYSADASARVLILGSMPGRKSLDEQQYYAHPRNAFWPIMANLFGFDLSLPYPARLEQLHHQEIALWDVAHQCKRAGSLDAAIQQHTVIANDFNLFFRSHPHIQWIAFNGQKAAELYRRMVRPALAPPFADIPCLYLPSTSPAHASMRLEEKQVQWQRIRTLLQSAPHDQD</sequence>
<evidence type="ECO:0000313" key="3">
    <source>
        <dbReference type="Proteomes" id="UP000306585"/>
    </source>
</evidence>